<protein>
    <submittedName>
        <fullName evidence="3">SIS domain-containing protein</fullName>
    </submittedName>
</protein>
<evidence type="ECO:0000313" key="3">
    <source>
        <dbReference type="EMBL" id="KAA0595975.1"/>
    </source>
</evidence>
<proteinExistence type="predicted"/>
<dbReference type="OrthoDB" id="9782098at2"/>
<dbReference type="PANTHER" id="PTHR10937">
    <property type="entry name" value="GLUCOSAMINE--FRUCTOSE-6-PHOSPHATE AMINOTRANSFERASE, ISOMERIZING"/>
    <property type="match status" value="1"/>
</dbReference>
<sequence length="356" mass="38681">MHPSFVECVVSSEKTLNTGLPLRPIEPDFAPTLRGVLEKQEIAQRIARDAIRDGVTDVVFVGCGGSYSSSIHAATFLEARSTRLTIRNINAAEFQALPPARLGPKMLVVASSHSGGTPETVAAAKFARERGARLVAVSRDDDNPLVNTSHYSLSYGSERTVTSSKQILLAQLGQALLEETGEPVDPAIRTAFEVLPAALLAAQEQADPKLAGIARQLSAERPTYVVSSGPNMGAAFSLSLCYFMEMQWMNASNIDAGDYLHGPFEMLTDNASLIVFQGEDATRPLTERVIRFAERHGTHVFVIDSREFPLTGVPEHLRGEISAIALGVLGTRLADHREAATGHSLDERRYMHKVEY</sequence>
<accession>A0A5A9GQD4</accession>
<dbReference type="AlphaFoldDB" id="A0A5A9GQD4"/>
<dbReference type="GO" id="GO:0004360">
    <property type="term" value="F:glutamine-fructose-6-phosphate transaminase (isomerizing) activity"/>
    <property type="evidence" value="ECO:0007669"/>
    <property type="project" value="TreeGrafter"/>
</dbReference>
<name>A0A5A9GQD4_AZOLI</name>
<dbReference type="SUPFAM" id="SSF53697">
    <property type="entry name" value="SIS domain"/>
    <property type="match status" value="1"/>
</dbReference>
<organism evidence="3 4">
    <name type="scientific">Azospirillum lipoferum</name>
    <dbReference type="NCBI Taxonomy" id="193"/>
    <lineage>
        <taxon>Bacteria</taxon>
        <taxon>Pseudomonadati</taxon>
        <taxon>Pseudomonadota</taxon>
        <taxon>Alphaproteobacteria</taxon>
        <taxon>Rhodospirillales</taxon>
        <taxon>Azospirillaceae</taxon>
        <taxon>Azospirillum</taxon>
    </lineage>
</organism>
<dbReference type="GO" id="GO:0097367">
    <property type="term" value="F:carbohydrate derivative binding"/>
    <property type="evidence" value="ECO:0007669"/>
    <property type="project" value="InterPro"/>
</dbReference>
<dbReference type="GO" id="GO:0006047">
    <property type="term" value="P:UDP-N-acetylglucosamine metabolic process"/>
    <property type="evidence" value="ECO:0007669"/>
    <property type="project" value="TreeGrafter"/>
</dbReference>
<dbReference type="EMBL" id="VTTN01000004">
    <property type="protein sequence ID" value="KAA0595975.1"/>
    <property type="molecule type" value="Genomic_DNA"/>
</dbReference>
<dbReference type="CDD" id="cd05710">
    <property type="entry name" value="SIS_1"/>
    <property type="match status" value="1"/>
</dbReference>
<comment type="caution">
    <text evidence="3">The sequence shown here is derived from an EMBL/GenBank/DDBJ whole genome shotgun (WGS) entry which is preliminary data.</text>
</comment>
<gene>
    <name evidence="3" type="ORF">FZ942_12225</name>
</gene>
<evidence type="ECO:0000313" key="4">
    <source>
        <dbReference type="Proteomes" id="UP000324927"/>
    </source>
</evidence>
<keyword evidence="4" id="KW-1185">Reference proteome</keyword>
<keyword evidence="1" id="KW-0808">Transferase</keyword>
<reference evidence="3 4" key="1">
    <citation type="submission" date="2019-08" db="EMBL/GenBank/DDBJ databases">
        <authorList>
            <person name="Grouzdev D."/>
            <person name="Tikhonova E."/>
            <person name="Kravchenko I."/>
        </authorList>
    </citation>
    <scope>NUCLEOTIDE SEQUENCE [LARGE SCALE GENOMIC DNA]</scope>
    <source>
        <strain evidence="3 4">59b</strain>
    </source>
</reference>
<dbReference type="InterPro" id="IPR035488">
    <property type="entry name" value="FrlB_SIS"/>
</dbReference>
<dbReference type="Pfam" id="PF01380">
    <property type="entry name" value="SIS"/>
    <property type="match status" value="1"/>
</dbReference>
<dbReference type="GO" id="GO:0006487">
    <property type="term" value="P:protein N-linked glycosylation"/>
    <property type="evidence" value="ECO:0007669"/>
    <property type="project" value="TreeGrafter"/>
</dbReference>
<dbReference type="InterPro" id="IPR046348">
    <property type="entry name" value="SIS_dom_sf"/>
</dbReference>
<dbReference type="PANTHER" id="PTHR10937:SF14">
    <property type="entry name" value="FRUCTOSELYSINE 6-PHOSPHATE DEGLYCASE"/>
    <property type="match status" value="1"/>
</dbReference>
<dbReference type="PROSITE" id="PS51464">
    <property type="entry name" value="SIS"/>
    <property type="match status" value="1"/>
</dbReference>
<feature type="domain" description="SIS" evidence="2">
    <location>
        <begin position="47"/>
        <end position="182"/>
    </location>
</feature>
<keyword evidence="1" id="KW-0032">Aminotransferase</keyword>
<dbReference type="Gene3D" id="3.40.50.10490">
    <property type="entry name" value="Glucose-6-phosphate isomerase like protein, domain 1"/>
    <property type="match status" value="2"/>
</dbReference>
<dbReference type="Proteomes" id="UP000324927">
    <property type="component" value="Unassembled WGS sequence"/>
</dbReference>
<dbReference type="InterPro" id="IPR001347">
    <property type="entry name" value="SIS_dom"/>
</dbReference>
<evidence type="ECO:0000256" key="1">
    <source>
        <dbReference type="ARBA" id="ARBA00022576"/>
    </source>
</evidence>
<dbReference type="GO" id="GO:0006002">
    <property type="term" value="P:fructose 6-phosphate metabolic process"/>
    <property type="evidence" value="ECO:0007669"/>
    <property type="project" value="TreeGrafter"/>
</dbReference>
<evidence type="ECO:0000259" key="2">
    <source>
        <dbReference type="PROSITE" id="PS51464"/>
    </source>
</evidence>